<comment type="caution">
    <text evidence="1">The sequence shown here is derived from an EMBL/GenBank/DDBJ whole genome shotgun (WGS) entry which is preliminary data.</text>
</comment>
<dbReference type="PANTHER" id="PTHR48098:SF3">
    <property type="entry name" value="IRON(III) ENTEROBACTIN ESTERASE"/>
    <property type="match status" value="1"/>
</dbReference>
<dbReference type="Proteomes" id="UP000664417">
    <property type="component" value="Unassembled WGS sequence"/>
</dbReference>
<dbReference type="EMBL" id="JAFREP010000022">
    <property type="protein sequence ID" value="MBO1321203.1"/>
    <property type="molecule type" value="Genomic_DNA"/>
</dbReference>
<dbReference type="RefSeq" id="WP_207861178.1">
    <property type="nucleotide sequence ID" value="NZ_JAFREP010000022.1"/>
</dbReference>
<dbReference type="Gene3D" id="3.40.50.1820">
    <property type="entry name" value="alpha/beta hydrolase"/>
    <property type="match status" value="1"/>
</dbReference>
<dbReference type="PANTHER" id="PTHR48098">
    <property type="entry name" value="ENTEROCHELIN ESTERASE-RELATED"/>
    <property type="match status" value="1"/>
</dbReference>
<keyword evidence="2" id="KW-1185">Reference proteome</keyword>
<organism evidence="1 2">
    <name type="scientific">Acanthopleuribacter pedis</name>
    <dbReference type="NCBI Taxonomy" id="442870"/>
    <lineage>
        <taxon>Bacteria</taxon>
        <taxon>Pseudomonadati</taxon>
        <taxon>Acidobacteriota</taxon>
        <taxon>Holophagae</taxon>
        <taxon>Acanthopleuribacterales</taxon>
        <taxon>Acanthopleuribacteraceae</taxon>
        <taxon>Acanthopleuribacter</taxon>
    </lineage>
</organism>
<evidence type="ECO:0000313" key="1">
    <source>
        <dbReference type="EMBL" id="MBO1321203.1"/>
    </source>
</evidence>
<evidence type="ECO:0000313" key="2">
    <source>
        <dbReference type="Proteomes" id="UP000664417"/>
    </source>
</evidence>
<dbReference type="InterPro" id="IPR000801">
    <property type="entry name" value="Esterase-like"/>
</dbReference>
<proteinExistence type="predicted"/>
<dbReference type="AlphaFoldDB" id="A0A8J7QMN4"/>
<dbReference type="SUPFAM" id="SSF53474">
    <property type="entry name" value="alpha/beta-Hydrolases"/>
    <property type="match status" value="1"/>
</dbReference>
<protein>
    <recommendedName>
        <fullName evidence="3">Esterase</fullName>
    </recommendedName>
</protein>
<sequence length="247" mass="28234">MRKRHERIHSPQMGSAVHLWCYGHWGQPVLVFPSAAGFAHEWDAQGMVDALAPFINQGKIKLYCPESNISRSWTNKEAPMAVRIESHKRYEAFIMQTLVPWIRADCGSDSIRLHTSGTSLGGFFAGLFALKYPEVFAYALCMSGRYDLTEFTEGFCNSDIYFNSPLSFVPGLEGQALQRVRQTHLTLVCGQGLWEEGCIEETIALGRLLQSKHIPNYLDIWGQDVRHDWEWWRRQAVHHMSGLYKLA</sequence>
<dbReference type="InterPro" id="IPR050583">
    <property type="entry name" value="Mycobacterial_A85_antigen"/>
</dbReference>
<gene>
    <name evidence="1" type="ORF">J3U88_22170</name>
</gene>
<dbReference type="InterPro" id="IPR029058">
    <property type="entry name" value="AB_hydrolase_fold"/>
</dbReference>
<accession>A0A8J7QMN4</accession>
<dbReference type="Pfam" id="PF00756">
    <property type="entry name" value="Esterase"/>
    <property type="match status" value="1"/>
</dbReference>
<name>A0A8J7QMN4_9BACT</name>
<evidence type="ECO:0008006" key="3">
    <source>
        <dbReference type="Google" id="ProtNLM"/>
    </source>
</evidence>
<reference evidence="1" key="1">
    <citation type="submission" date="2021-03" db="EMBL/GenBank/DDBJ databases">
        <authorList>
            <person name="Wang G."/>
        </authorList>
    </citation>
    <scope>NUCLEOTIDE SEQUENCE</scope>
    <source>
        <strain evidence="1">KCTC 12899</strain>
    </source>
</reference>